<evidence type="ECO:0000256" key="5">
    <source>
        <dbReference type="ARBA" id="ARBA00032194"/>
    </source>
</evidence>
<sequence length="810" mass="87812">MTSKFPRASGLVGLALACVASASAQTPGPVAFAPMPGIYHQGWIDLNKNGRKDVYEDPSAPIDARIDDLLSRMTPDEKTAQMVTLYGYGRVLDDELPTALWKQQPWKDGIANIDEHLNAFGDGSEHGDGSKSQYALDFDKHAWAMDQVQRFFIEQTRLGVPADFTNEGLRGVASAFATNFPSELGVGNTWDPALAERIGGVMAVEGRALGYTNVYAPVLDVVRDQRWGRTEESYGEDPFLASRMGVAMVKGMQRDHLIASTAKHFAVYSANKGAREGEARTDPQVAPREVEDVLLPSFAAAIREAGLLGVMSSYNDYDGVPITGSKYWLTDRLRKDFGFHGYVVSDSDAVEYLHSKHAVAGDYKEAVRQAVDAGLNVRTTFTPPEVYLTPLHALVREGALPMSVIDARVRDVLRVKFTVGLFDHPYIGDANAARGKVDTTEDRALALRAARESLVLLKNTNGALPLRKAIRSIAVIGPNADDASYAHRQYGPSGGHAISVREGIAAKLGPGVQARYAKGVEIAGKNWPQIEILPEPLSAEEQAGIDEAVRAAKGADVAVVVLGDGRRTVGESRSRTSLDLPGRQEALLEAVAATGTPVVLVLINGRPIAVNWAAAHVPAILEAWFPGNQGGTAVADALFGDYNPGGKLTVTFPKTAGQIPFNFPTKPNAQWEGERSRVNGALYNFGHGLSYTSFAYDNLRITPTKQRNGSNVEVSVDVRNSGNRAGDEVVQLYTRDLVSSVTTYEKNLRGFERVQLAPGETRTLHFTLKPADLALLNRQMQRVVEPGMFRVMIGSASDDIRQTGEFEIVE</sequence>
<dbReference type="AlphaFoldDB" id="A0A2K1Q114"/>
<dbReference type="Gene3D" id="3.20.20.300">
    <property type="entry name" value="Glycoside hydrolase, family 3, N-terminal domain"/>
    <property type="match status" value="1"/>
</dbReference>
<dbReference type="Proteomes" id="UP000236220">
    <property type="component" value="Unassembled WGS sequence"/>
</dbReference>
<dbReference type="SMART" id="SM01217">
    <property type="entry name" value="Fn3_like"/>
    <property type="match status" value="1"/>
</dbReference>
<evidence type="ECO:0000256" key="1">
    <source>
        <dbReference type="ARBA" id="ARBA00005336"/>
    </source>
</evidence>
<dbReference type="GO" id="GO:0009044">
    <property type="term" value="F:xylan 1,4-beta-xylosidase activity"/>
    <property type="evidence" value="ECO:0007669"/>
    <property type="project" value="InterPro"/>
</dbReference>
<dbReference type="InterPro" id="IPR036881">
    <property type="entry name" value="Glyco_hydro_3_C_sf"/>
</dbReference>
<feature type="chain" id="PRO_5014327740" description="Beta-D-glucoside glucohydrolase" evidence="7">
    <location>
        <begin position="25"/>
        <end position="810"/>
    </location>
</feature>
<dbReference type="Pfam" id="PF00933">
    <property type="entry name" value="Glyco_hydro_3"/>
    <property type="match status" value="1"/>
</dbReference>
<evidence type="ECO:0000256" key="3">
    <source>
        <dbReference type="ARBA" id="ARBA00022801"/>
    </source>
</evidence>
<dbReference type="OrthoDB" id="9781691at2"/>
<organism evidence="9 10">
    <name type="scientific">Solilutibacter silvestris</name>
    <dbReference type="NCBI Taxonomy" id="1645665"/>
    <lineage>
        <taxon>Bacteria</taxon>
        <taxon>Pseudomonadati</taxon>
        <taxon>Pseudomonadota</taxon>
        <taxon>Gammaproteobacteria</taxon>
        <taxon>Lysobacterales</taxon>
        <taxon>Lysobacteraceae</taxon>
        <taxon>Solilutibacter</taxon>
    </lineage>
</organism>
<dbReference type="InterPro" id="IPR013783">
    <property type="entry name" value="Ig-like_fold"/>
</dbReference>
<evidence type="ECO:0000313" key="9">
    <source>
        <dbReference type="EMBL" id="PNS08714.1"/>
    </source>
</evidence>
<gene>
    <name evidence="9" type="ORF">Lysil_0343</name>
</gene>
<dbReference type="PANTHER" id="PTHR42721:SF3">
    <property type="entry name" value="BETA-D-XYLOSIDASE 5-RELATED"/>
    <property type="match status" value="1"/>
</dbReference>
<evidence type="ECO:0000256" key="7">
    <source>
        <dbReference type="SAM" id="SignalP"/>
    </source>
</evidence>
<evidence type="ECO:0000256" key="6">
    <source>
        <dbReference type="ARBA" id="ARBA00032594"/>
    </source>
</evidence>
<dbReference type="Pfam" id="PF14310">
    <property type="entry name" value="Fn3-like"/>
    <property type="match status" value="1"/>
</dbReference>
<dbReference type="GO" id="GO:0031222">
    <property type="term" value="P:arabinan catabolic process"/>
    <property type="evidence" value="ECO:0007669"/>
    <property type="project" value="TreeGrafter"/>
</dbReference>
<protein>
    <recommendedName>
        <fullName evidence="6">Beta-D-glucoside glucohydrolase</fullName>
    </recommendedName>
    <alternativeName>
        <fullName evidence="4">Cellobiase</fullName>
    </alternativeName>
    <alternativeName>
        <fullName evidence="5">Gentiobiase</fullName>
    </alternativeName>
</protein>
<dbReference type="SUPFAM" id="SSF52279">
    <property type="entry name" value="Beta-D-glucan exohydrolase, C-terminal domain"/>
    <property type="match status" value="1"/>
</dbReference>
<dbReference type="InterPro" id="IPR026891">
    <property type="entry name" value="Fn3-like"/>
</dbReference>
<dbReference type="FunFam" id="2.60.40.10:FF:000495">
    <property type="entry name" value="Periplasmic beta-glucosidase"/>
    <property type="match status" value="1"/>
</dbReference>
<evidence type="ECO:0000259" key="8">
    <source>
        <dbReference type="SMART" id="SM01217"/>
    </source>
</evidence>
<dbReference type="Pfam" id="PF01915">
    <property type="entry name" value="Glyco_hydro_3_C"/>
    <property type="match status" value="1"/>
</dbReference>
<keyword evidence="2 7" id="KW-0732">Signal</keyword>
<dbReference type="PROSITE" id="PS51257">
    <property type="entry name" value="PROKAR_LIPOPROTEIN"/>
    <property type="match status" value="1"/>
</dbReference>
<feature type="signal peptide" evidence="7">
    <location>
        <begin position="1"/>
        <end position="24"/>
    </location>
</feature>
<dbReference type="GO" id="GO:0046556">
    <property type="term" value="F:alpha-L-arabinofuranosidase activity"/>
    <property type="evidence" value="ECO:0007669"/>
    <property type="project" value="TreeGrafter"/>
</dbReference>
<dbReference type="RefSeq" id="WP_103073859.1">
    <property type="nucleotide sequence ID" value="NZ_NPZB01000001.1"/>
</dbReference>
<dbReference type="PANTHER" id="PTHR42721">
    <property type="entry name" value="SUGAR HYDROLASE-RELATED"/>
    <property type="match status" value="1"/>
</dbReference>
<keyword evidence="10" id="KW-1185">Reference proteome</keyword>
<dbReference type="InterPro" id="IPR002772">
    <property type="entry name" value="Glyco_hydro_3_C"/>
</dbReference>
<dbReference type="EMBL" id="NPZB01000001">
    <property type="protein sequence ID" value="PNS08714.1"/>
    <property type="molecule type" value="Genomic_DNA"/>
</dbReference>
<dbReference type="InterPro" id="IPR036962">
    <property type="entry name" value="Glyco_hydro_3_N_sf"/>
</dbReference>
<evidence type="ECO:0000313" key="10">
    <source>
        <dbReference type="Proteomes" id="UP000236220"/>
    </source>
</evidence>
<dbReference type="InterPro" id="IPR044993">
    <property type="entry name" value="BXL"/>
</dbReference>
<dbReference type="Gene3D" id="3.40.50.1700">
    <property type="entry name" value="Glycoside hydrolase family 3 C-terminal domain"/>
    <property type="match status" value="1"/>
</dbReference>
<dbReference type="InterPro" id="IPR001764">
    <property type="entry name" value="Glyco_hydro_3_N"/>
</dbReference>
<dbReference type="Gene3D" id="2.60.40.10">
    <property type="entry name" value="Immunoglobulins"/>
    <property type="match status" value="1"/>
</dbReference>
<comment type="similarity">
    <text evidence="1">Belongs to the glycosyl hydrolase 3 family.</text>
</comment>
<evidence type="ECO:0000256" key="2">
    <source>
        <dbReference type="ARBA" id="ARBA00022729"/>
    </source>
</evidence>
<dbReference type="PRINTS" id="PR00133">
    <property type="entry name" value="GLHYDRLASE3"/>
</dbReference>
<dbReference type="GO" id="GO:0045493">
    <property type="term" value="P:xylan catabolic process"/>
    <property type="evidence" value="ECO:0007669"/>
    <property type="project" value="InterPro"/>
</dbReference>
<feature type="domain" description="Fibronectin type III-like" evidence="8">
    <location>
        <begin position="728"/>
        <end position="797"/>
    </location>
</feature>
<proteinExistence type="inferred from homology"/>
<dbReference type="InterPro" id="IPR017853">
    <property type="entry name" value="GH"/>
</dbReference>
<keyword evidence="3 9" id="KW-0378">Hydrolase</keyword>
<accession>A0A2K1Q114</accession>
<name>A0A2K1Q114_9GAMM</name>
<comment type="caution">
    <text evidence="9">The sequence shown here is derived from an EMBL/GenBank/DDBJ whole genome shotgun (WGS) entry which is preliminary data.</text>
</comment>
<evidence type="ECO:0000256" key="4">
    <source>
        <dbReference type="ARBA" id="ARBA00031448"/>
    </source>
</evidence>
<dbReference type="GO" id="GO:0008422">
    <property type="term" value="F:beta-glucosidase activity"/>
    <property type="evidence" value="ECO:0007669"/>
    <property type="project" value="UniProtKB-ARBA"/>
</dbReference>
<dbReference type="SUPFAM" id="SSF51445">
    <property type="entry name" value="(Trans)glycosidases"/>
    <property type="match status" value="1"/>
</dbReference>
<reference evidence="9 10" key="1">
    <citation type="submission" date="2017-08" db="EMBL/GenBank/DDBJ databases">
        <title>Lysobacter sylvestris genome.</title>
        <authorList>
            <person name="Zhang D.-C."/>
            <person name="Albuquerque L."/>
            <person name="Franca L."/>
            <person name="Froufe H.J.C."/>
            <person name="Barroso C."/>
            <person name="Egas C."/>
            <person name="Da Costa M."/>
            <person name="Margesin R."/>
        </authorList>
    </citation>
    <scope>NUCLEOTIDE SEQUENCE [LARGE SCALE GENOMIC DNA]</scope>
    <source>
        <strain evidence="9 10">AM20-91</strain>
    </source>
</reference>